<accession>Q72B94</accession>
<dbReference type="Gene3D" id="6.10.250.330">
    <property type="match status" value="1"/>
</dbReference>
<dbReference type="SUPFAM" id="SSF143120">
    <property type="entry name" value="YefM-like"/>
    <property type="match status" value="1"/>
</dbReference>
<dbReference type="InterPro" id="IPR051405">
    <property type="entry name" value="phD/YefM_antitoxin"/>
</dbReference>
<dbReference type="RefSeq" id="WP_010939030.1">
    <property type="nucleotide sequence ID" value="NC_002937.3"/>
</dbReference>
<dbReference type="EnsemblBacteria" id="AAS96219">
    <property type="protein sequence ID" value="AAS96219"/>
    <property type="gene ID" value="DVU_1742"/>
</dbReference>
<reference evidence="3 4" key="1">
    <citation type="journal article" date="2004" name="Nat. Biotechnol.">
        <title>The genome sequence of the anaerobic, sulfate-reducing bacterium Desulfovibrio vulgaris Hildenborough.</title>
        <authorList>
            <person name="Heidelberg J.F."/>
            <person name="Seshadri R."/>
            <person name="Haveman S.A."/>
            <person name="Hemme C.L."/>
            <person name="Paulsen I.T."/>
            <person name="Kolonay J.F."/>
            <person name="Eisen J.A."/>
            <person name="Ward N."/>
            <person name="Methe B."/>
            <person name="Brinkac L.M."/>
            <person name="Daugherty S.C."/>
            <person name="Deboy R.T."/>
            <person name="Dodson R.J."/>
            <person name="Durkin A.S."/>
            <person name="Madupu R."/>
            <person name="Nelson W.C."/>
            <person name="Sullivan S.A."/>
            <person name="Fouts D."/>
            <person name="Haft D.H."/>
            <person name="Selengut J."/>
            <person name="Peterson J.D."/>
            <person name="Davidsen T.M."/>
            <person name="Zafar N."/>
            <person name="Zhou L."/>
            <person name="Radune D."/>
            <person name="Dimitrov G."/>
            <person name="Hance M."/>
            <person name="Tran K."/>
            <person name="Khouri H."/>
            <person name="Gill J."/>
            <person name="Utterback T.R."/>
            <person name="Feldblyum T.V."/>
            <person name="Wall J.D."/>
            <person name="Voordouw G."/>
            <person name="Fraser C.M."/>
        </authorList>
    </citation>
    <scope>NUCLEOTIDE SEQUENCE [LARGE SCALE GENOMIC DNA]</scope>
    <source>
        <strain evidence="4">ATCC 29579 / DSM 644 / NCIMB 8303 / VKM B-1760 / Hildenborough</strain>
    </source>
</reference>
<gene>
    <name evidence="3" type="ordered locus">DVU_1742</name>
</gene>
<protein>
    <recommendedName>
        <fullName evidence="2">Antitoxin</fullName>
    </recommendedName>
</protein>
<evidence type="ECO:0000313" key="3">
    <source>
        <dbReference type="EMBL" id="AAS96219.1"/>
    </source>
</evidence>
<dbReference type="Proteomes" id="UP000002194">
    <property type="component" value="Chromosome"/>
</dbReference>
<dbReference type="Gene3D" id="3.40.1620.10">
    <property type="entry name" value="YefM-like domain"/>
    <property type="match status" value="1"/>
</dbReference>
<dbReference type="InterPro" id="IPR036165">
    <property type="entry name" value="YefM-like_sf"/>
</dbReference>
<dbReference type="HOGENOM" id="CLU_155837_1_0_7"/>
<dbReference type="KEGG" id="dvu:DVU_1742"/>
<evidence type="ECO:0000313" key="4">
    <source>
        <dbReference type="Proteomes" id="UP000002194"/>
    </source>
</evidence>
<dbReference type="NCBIfam" id="TIGR01552">
    <property type="entry name" value="phd_fam"/>
    <property type="match status" value="1"/>
</dbReference>
<keyword evidence="4" id="KW-1185">Reference proteome</keyword>
<comment type="similarity">
    <text evidence="1 2">Belongs to the phD/YefM antitoxin family.</text>
</comment>
<evidence type="ECO:0000256" key="2">
    <source>
        <dbReference type="RuleBase" id="RU362080"/>
    </source>
</evidence>
<evidence type="ECO:0000256" key="1">
    <source>
        <dbReference type="ARBA" id="ARBA00009981"/>
    </source>
</evidence>
<dbReference type="InterPro" id="IPR006442">
    <property type="entry name" value="Antitoxin_Phd/YefM"/>
</dbReference>
<dbReference type="OrthoDB" id="9802003at2"/>
<dbReference type="PATRIC" id="fig|882.5.peg.1605"/>
<organism evidence="3 4">
    <name type="scientific">Nitratidesulfovibrio vulgaris (strain ATCC 29579 / DSM 644 / CCUG 34227 / NCIMB 8303 / VKM B-1760 / Hildenborough)</name>
    <name type="common">Desulfovibrio vulgaris</name>
    <dbReference type="NCBI Taxonomy" id="882"/>
    <lineage>
        <taxon>Bacteria</taxon>
        <taxon>Pseudomonadati</taxon>
        <taxon>Thermodesulfobacteriota</taxon>
        <taxon>Desulfovibrionia</taxon>
        <taxon>Desulfovibrionales</taxon>
        <taxon>Desulfovibrionaceae</taxon>
        <taxon>Nitratidesulfovibrio</taxon>
    </lineage>
</organism>
<dbReference type="Pfam" id="PF02604">
    <property type="entry name" value="PhdYeFM_antitox"/>
    <property type="match status" value="1"/>
</dbReference>
<proteinExistence type="inferred from homology"/>
<comment type="function">
    <text evidence="2">Antitoxin component of a type II toxin-antitoxin (TA) system.</text>
</comment>
<dbReference type="AlphaFoldDB" id="Q72B94"/>
<dbReference type="EMBL" id="AE017285">
    <property type="protein sequence ID" value="AAS96219.1"/>
    <property type="molecule type" value="Genomic_DNA"/>
</dbReference>
<dbReference type="PANTHER" id="PTHR33713:SF6">
    <property type="entry name" value="ANTITOXIN YEFM"/>
    <property type="match status" value="1"/>
</dbReference>
<dbReference type="eggNOG" id="COG2161">
    <property type="taxonomic scope" value="Bacteria"/>
</dbReference>
<sequence>MLQAVTYAEARQRLAAIMDNVSDSHQPTIITRYKARPVVLMSFDDYNSIMETAHLLQSPANAARLRASLEAVSTVDKQS</sequence>
<dbReference type="SMR" id="Q72B94"/>
<dbReference type="PANTHER" id="PTHR33713">
    <property type="entry name" value="ANTITOXIN YAFN-RELATED"/>
    <property type="match status" value="1"/>
</dbReference>
<name>Q72B94_NITV2</name>
<dbReference type="PhylomeDB" id="Q72B94"/>
<dbReference type="PaxDb" id="882-DVU_1742"/>